<evidence type="ECO:0000256" key="1">
    <source>
        <dbReference type="ARBA" id="ARBA00004479"/>
    </source>
</evidence>
<evidence type="ECO:0000256" key="7">
    <source>
        <dbReference type="ARBA" id="ARBA00037847"/>
    </source>
</evidence>
<dbReference type="SMART" id="SM01190">
    <property type="entry name" value="EMP24_GP25L"/>
    <property type="match status" value="1"/>
</dbReference>
<comment type="caution">
    <text evidence="12">The sequence shown here is derived from an EMBL/GenBank/DDBJ whole genome shotgun (WGS) entry which is preliminary data.</text>
</comment>
<evidence type="ECO:0000256" key="10">
    <source>
        <dbReference type="SAM" id="SignalP"/>
    </source>
</evidence>
<organism evidence="12 13">
    <name type="scientific">Porphyridium purpureum</name>
    <name type="common">Red alga</name>
    <name type="synonym">Porphyridium cruentum</name>
    <dbReference type="NCBI Taxonomy" id="35688"/>
    <lineage>
        <taxon>Eukaryota</taxon>
        <taxon>Rhodophyta</taxon>
        <taxon>Bangiophyceae</taxon>
        <taxon>Porphyridiales</taxon>
        <taxon>Porphyridiaceae</taxon>
        <taxon>Porphyridium</taxon>
    </lineage>
</organism>
<dbReference type="PROSITE" id="PS50866">
    <property type="entry name" value="GOLD"/>
    <property type="match status" value="1"/>
</dbReference>
<dbReference type="GO" id="GO:0012505">
    <property type="term" value="C:endomembrane system"/>
    <property type="evidence" value="ECO:0007669"/>
    <property type="project" value="UniProtKB-SubCell"/>
</dbReference>
<keyword evidence="5 9" id="KW-1133">Transmembrane helix</keyword>
<dbReference type="InterPro" id="IPR009038">
    <property type="entry name" value="GOLD_dom"/>
</dbReference>
<feature type="signal peptide" evidence="10">
    <location>
        <begin position="1"/>
        <end position="25"/>
    </location>
</feature>
<dbReference type="PROSITE" id="PS51257">
    <property type="entry name" value="PROKAR_LIPOPROTEIN"/>
    <property type="match status" value="1"/>
</dbReference>
<dbReference type="PANTHER" id="PTHR22811">
    <property type="entry name" value="TRANSMEMBRANE EMP24 DOMAIN-CONTAINING PROTEIN"/>
    <property type="match status" value="1"/>
</dbReference>
<evidence type="ECO:0000256" key="5">
    <source>
        <dbReference type="ARBA" id="ARBA00022989"/>
    </source>
</evidence>
<gene>
    <name evidence="12" type="ORF">FVE85_6553</name>
</gene>
<evidence type="ECO:0000313" key="13">
    <source>
        <dbReference type="Proteomes" id="UP000324585"/>
    </source>
</evidence>
<accession>A0A5J4Z6Y0</accession>
<dbReference type="OMA" id="WCNIEET"/>
<dbReference type="GO" id="GO:0016020">
    <property type="term" value="C:membrane"/>
    <property type="evidence" value="ECO:0007669"/>
    <property type="project" value="UniProtKB-SubCell"/>
</dbReference>
<reference evidence="13" key="1">
    <citation type="journal article" date="2019" name="Nat. Commun.">
        <title>Expansion of phycobilisome linker gene families in mesophilic red algae.</title>
        <authorList>
            <person name="Lee J."/>
            <person name="Kim D."/>
            <person name="Bhattacharya D."/>
            <person name="Yoon H.S."/>
        </authorList>
    </citation>
    <scope>NUCLEOTIDE SEQUENCE [LARGE SCALE GENOMIC DNA]</scope>
    <source>
        <strain evidence="13">CCMP 1328</strain>
    </source>
</reference>
<feature type="domain" description="GOLD" evidence="11">
    <location>
        <begin position="35"/>
        <end position="118"/>
    </location>
</feature>
<evidence type="ECO:0000256" key="3">
    <source>
        <dbReference type="ARBA" id="ARBA00022692"/>
    </source>
</evidence>
<dbReference type="SUPFAM" id="SSF101576">
    <property type="entry name" value="Supernatant protein factor (SPF), C-terminal domain"/>
    <property type="match status" value="1"/>
</dbReference>
<name>A0A5J4Z6Y0_PORPP</name>
<evidence type="ECO:0000256" key="9">
    <source>
        <dbReference type="SAM" id="Phobius"/>
    </source>
</evidence>
<dbReference type="Pfam" id="PF01105">
    <property type="entry name" value="EMP24_GP25L"/>
    <property type="match status" value="1"/>
</dbReference>
<dbReference type="AlphaFoldDB" id="A0A5J4Z6Y0"/>
<keyword evidence="3 8" id="KW-0812">Transmembrane</keyword>
<feature type="transmembrane region" description="Helical" evidence="9">
    <location>
        <begin position="179"/>
        <end position="199"/>
    </location>
</feature>
<dbReference type="OrthoDB" id="62956at2759"/>
<evidence type="ECO:0000256" key="4">
    <source>
        <dbReference type="ARBA" id="ARBA00022729"/>
    </source>
</evidence>
<evidence type="ECO:0000256" key="2">
    <source>
        <dbReference type="ARBA" id="ARBA00007104"/>
    </source>
</evidence>
<evidence type="ECO:0000259" key="11">
    <source>
        <dbReference type="PROSITE" id="PS50866"/>
    </source>
</evidence>
<evidence type="ECO:0000313" key="12">
    <source>
        <dbReference type="EMBL" id="KAA8498968.1"/>
    </source>
</evidence>
<comment type="similarity">
    <text evidence="2 8">Belongs to the EMP24/GP25L family.</text>
</comment>
<evidence type="ECO:0000256" key="6">
    <source>
        <dbReference type="ARBA" id="ARBA00023136"/>
    </source>
</evidence>
<protein>
    <submittedName>
        <fullName evidence="12">Transmembrane emp24 domain-containing protein 7</fullName>
    </submittedName>
</protein>
<feature type="chain" id="PRO_5023839456" evidence="10">
    <location>
        <begin position="26"/>
        <end position="213"/>
    </location>
</feature>
<evidence type="ECO:0000256" key="8">
    <source>
        <dbReference type="RuleBase" id="RU003827"/>
    </source>
</evidence>
<keyword evidence="13" id="KW-1185">Reference proteome</keyword>
<dbReference type="Proteomes" id="UP000324585">
    <property type="component" value="Unassembled WGS sequence"/>
</dbReference>
<dbReference type="InterPro" id="IPR015720">
    <property type="entry name" value="Emp24-like"/>
</dbReference>
<comment type="subcellular location">
    <subcellularLocation>
        <location evidence="7">Endomembrane system</location>
        <topology evidence="7">Single-pass membrane protein</topology>
    </subcellularLocation>
    <subcellularLocation>
        <location evidence="1 8">Membrane</location>
        <topology evidence="1 8">Single-pass type I membrane protein</topology>
    </subcellularLocation>
</comment>
<sequence length="213" mass="23375">MRGLVVVLLTVVVVVSSCVGWRADAVSFDLGPGKKECIYEVVRQPGTTVTMAYAVTSGSQMDIDVLVTDADGGVLVEDVKQGQGKKQFVAEKMGRYAFCFSNQMSVVSHKTVKVVIDTDDAVGEDLQALAKRDNLDAVEKAVVSVSHLVRMVEFHQANYRQLHDRHLSTVVSTNQRVRIWSLIECLSVVLVAALQVYFIKRAVPLQAARGHMV</sequence>
<proteinExistence type="inferred from homology"/>
<dbReference type="InterPro" id="IPR036598">
    <property type="entry name" value="GOLD_dom_sf"/>
</dbReference>
<keyword evidence="4 10" id="KW-0732">Signal</keyword>
<dbReference type="EMBL" id="VRMN01000001">
    <property type="protein sequence ID" value="KAA8498968.1"/>
    <property type="molecule type" value="Genomic_DNA"/>
</dbReference>
<keyword evidence="6 9" id="KW-0472">Membrane</keyword>